<reference evidence="8 9" key="1">
    <citation type="submission" date="2011-08" db="EMBL/GenBank/DDBJ databases">
        <authorList>
            <person name="Liu Z.J."/>
            <person name="Shi F.L."/>
            <person name="Lu J.Q."/>
            <person name="Li M."/>
            <person name="Wang Z.L."/>
        </authorList>
    </citation>
    <scope>NUCLEOTIDE SEQUENCE [LARGE SCALE GENOMIC DNA]</scope>
    <source>
        <strain evidence="8 9">USNM 41457</strain>
    </source>
</reference>
<keyword evidence="2" id="KW-0436">Ligase</keyword>
<evidence type="ECO:0000313" key="9">
    <source>
        <dbReference type="Proteomes" id="UP000003163"/>
    </source>
</evidence>
<dbReference type="VEuPathDB" id="MicrosporidiaDB:EDEG_03840"/>
<sequence length="218" mass="25718">MSKSLKNFITIKEFCTKFTPRQIRFVFLTNKWWMPMTYSLESMMNAATLENRVFTFLSVLESKLKTNEYLIKNVCFSNVDKAHFKYFNGVRDNVHDAFCDNIDTSLVIKHILDLISFYYANEDSINNHLLYEICVYVKRILNAMGFIGEETKQDDSCTNFVLDVLNDYRNDIRDLCKKKSEFKDFYTASDKVRDKLKEKGYIIEDKGKDSRIRKANLS</sequence>
<dbReference type="PANTHER" id="PTHR10890:SF3">
    <property type="entry name" value="CYSTEINE--TRNA LIGASE, CYTOPLASMIC"/>
    <property type="match status" value="1"/>
</dbReference>
<evidence type="ECO:0000256" key="4">
    <source>
        <dbReference type="ARBA" id="ARBA00022741"/>
    </source>
</evidence>
<dbReference type="InParanoid" id="J9DG97"/>
<dbReference type="GO" id="GO:0005524">
    <property type="term" value="F:ATP binding"/>
    <property type="evidence" value="ECO:0007669"/>
    <property type="project" value="UniProtKB-KW"/>
</dbReference>
<comment type="cofactor">
    <cofactor evidence="1">
        <name>Zn(2+)</name>
        <dbReference type="ChEBI" id="CHEBI:29105"/>
    </cofactor>
</comment>
<dbReference type="EMBL" id="AFBI03000132">
    <property type="protein sequence ID" value="EJW01615.1"/>
    <property type="molecule type" value="Genomic_DNA"/>
</dbReference>
<gene>
    <name evidence="8" type="ORF">EDEG_03840</name>
</gene>
<dbReference type="PANTHER" id="PTHR10890">
    <property type="entry name" value="CYSTEINYL-TRNA SYNTHETASE"/>
    <property type="match status" value="1"/>
</dbReference>
<dbReference type="OrthoDB" id="438179at2759"/>
<dbReference type="Pfam" id="PF01406">
    <property type="entry name" value="tRNA-synt_1e"/>
    <property type="match status" value="1"/>
</dbReference>
<dbReference type="Gene3D" id="3.40.50.620">
    <property type="entry name" value="HUPs"/>
    <property type="match status" value="1"/>
</dbReference>
<dbReference type="GO" id="GO:0004817">
    <property type="term" value="F:cysteine-tRNA ligase activity"/>
    <property type="evidence" value="ECO:0007669"/>
    <property type="project" value="TreeGrafter"/>
</dbReference>
<dbReference type="InterPro" id="IPR024909">
    <property type="entry name" value="Cys-tRNA/MSH_ligase"/>
</dbReference>
<evidence type="ECO:0000256" key="3">
    <source>
        <dbReference type="ARBA" id="ARBA00022723"/>
    </source>
</evidence>
<dbReference type="InterPro" id="IPR014729">
    <property type="entry name" value="Rossmann-like_a/b/a_fold"/>
</dbReference>
<evidence type="ECO:0000259" key="7">
    <source>
        <dbReference type="Pfam" id="PF01406"/>
    </source>
</evidence>
<dbReference type="InterPro" id="IPR009080">
    <property type="entry name" value="tRNAsynth_Ia_anticodon-bd"/>
</dbReference>
<keyword evidence="4" id="KW-0547">Nucleotide-binding</keyword>
<keyword evidence="5" id="KW-0862">Zinc</keyword>
<keyword evidence="3" id="KW-0479">Metal-binding</keyword>
<dbReference type="GO" id="GO:0005737">
    <property type="term" value="C:cytoplasm"/>
    <property type="evidence" value="ECO:0007669"/>
    <property type="project" value="TreeGrafter"/>
</dbReference>
<evidence type="ECO:0000313" key="8">
    <source>
        <dbReference type="EMBL" id="EJW01615.1"/>
    </source>
</evidence>
<dbReference type="SUPFAM" id="SSF47323">
    <property type="entry name" value="Anticodon-binding domain of a subclass of class I aminoacyl-tRNA synthetases"/>
    <property type="match status" value="1"/>
</dbReference>
<keyword evidence="9" id="KW-1185">Reference proteome</keyword>
<evidence type="ECO:0000256" key="1">
    <source>
        <dbReference type="ARBA" id="ARBA00001947"/>
    </source>
</evidence>
<dbReference type="GO" id="GO:0046872">
    <property type="term" value="F:metal ion binding"/>
    <property type="evidence" value="ECO:0007669"/>
    <property type="project" value="UniProtKB-KW"/>
</dbReference>
<dbReference type="InterPro" id="IPR032678">
    <property type="entry name" value="tRNA-synt_1_cat_dom"/>
</dbReference>
<dbReference type="Proteomes" id="UP000003163">
    <property type="component" value="Unassembled WGS sequence"/>
</dbReference>
<keyword evidence="6" id="KW-0067">ATP-binding</keyword>
<protein>
    <recommendedName>
        <fullName evidence="7">tRNA synthetases class I catalytic domain-containing protein</fullName>
    </recommendedName>
</protein>
<evidence type="ECO:0000256" key="2">
    <source>
        <dbReference type="ARBA" id="ARBA00022598"/>
    </source>
</evidence>
<dbReference type="GO" id="GO:0006423">
    <property type="term" value="P:cysteinyl-tRNA aminoacylation"/>
    <property type="evidence" value="ECO:0007669"/>
    <property type="project" value="TreeGrafter"/>
</dbReference>
<reference evidence="9" key="2">
    <citation type="submission" date="2015-07" db="EMBL/GenBank/DDBJ databases">
        <title>Contrasting host-pathogen interactions and genome evolution in two generalist and specialist microsporidian pathogens of mosquitoes.</title>
        <authorList>
            <consortium name="The Broad Institute Genomics Platform"/>
            <consortium name="The Broad Institute Genome Sequencing Center for Infectious Disease"/>
            <person name="Cuomo C.A."/>
            <person name="Sanscrainte N.D."/>
            <person name="Goldberg J.M."/>
            <person name="Heiman D."/>
            <person name="Young S."/>
            <person name="Zeng Q."/>
            <person name="Becnel J.J."/>
            <person name="Birren B.W."/>
        </authorList>
    </citation>
    <scope>NUCLEOTIDE SEQUENCE [LARGE SCALE GENOMIC DNA]</scope>
    <source>
        <strain evidence="9">USNM 41457</strain>
    </source>
</reference>
<comment type="caution">
    <text evidence="8">The sequence shown here is derived from an EMBL/GenBank/DDBJ whole genome shotgun (WGS) entry which is preliminary data.</text>
</comment>
<evidence type="ECO:0000256" key="5">
    <source>
        <dbReference type="ARBA" id="ARBA00022833"/>
    </source>
</evidence>
<name>J9DG97_EDHAE</name>
<proteinExistence type="predicted"/>
<organism evidence="8 9">
    <name type="scientific">Edhazardia aedis (strain USNM 41457)</name>
    <name type="common">Microsporidian parasite</name>
    <dbReference type="NCBI Taxonomy" id="1003232"/>
    <lineage>
        <taxon>Eukaryota</taxon>
        <taxon>Fungi</taxon>
        <taxon>Fungi incertae sedis</taxon>
        <taxon>Microsporidia</taxon>
        <taxon>Edhazardia</taxon>
    </lineage>
</organism>
<dbReference type="Gene3D" id="1.20.120.1910">
    <property type="entry name" value="Cysteine-tRNA ligase, C-terminal anti-codon recognition domain"/>
    <property type="match status" value="1"/>
</dbReference>
<feature type="domain" description="tRNA synthetases class I catalytic" evidence="7">
    <location>
        <begin position="1"/>
        <end position="46"/>
    </location>
</feature>
<dbReference type="HOGENOM" id="CLU_1266875_0_0_1"/>
<dbReference type="STRING" id="1003232.J9DG97"/>
<dbReference type="AlphaFoldDB" id="J9DG97"/>
<accession>J9DG97</accession>
<evidence type="ECO:0000256" key="6">
    <source>
        <dbReference type="ARBA" id="ARBA00022840"/>
    </source>
</evidence>
<dbReference type="SUPFAM" id="SSF52374">
    <property type="entry name" value="Nucleotidylyl transferase"/>
    <property type="match status" value="1"/>
</dbReference>